<evidence type="ECO:0000313" key="2">
    <source>
        <dbReference type="Proteomes" id="UP001064489"/>
    </source>
</evidence>
<comment type="caution">
    <text evidence="1">The sequence shown here is derived from an EMBL/GenBank/DDBJ whole genome shotgun (WGS) entry which is preliminary data.</text>
</comment>
<protein>
    <submittedName>
        <fullName evidence="1">Uncharacterized protein</fullName>
    </submittedName>
</protein>
<dbReference type="PANTHER" id="PTHR33103">
    <property type="entry name" value="OS01G0153900 PROTEIN"/>
    <property type="match status" value="1"/>
</dbReference>
<sequence>MVGDALMQSDYDLKNRMAYGCSIHFYVAYVPNMPCLTCRKKMTYSVSYVPTFTPSARVRPVDVGFVKDSSSVKYIVLDNLEFMPMSSEYFVTLLKKFKINEEDGDTLEEIAVDFGMEEVCRLYGYLRR</sequence>
<reference evidence="1" key="2">
    <citation type="submission" date="2023-02" db="EMBL/GenBank/DDBJ databases">
        <authorList>
            <person name="Swenson N.G."/>
            <person name="Wegrzyn J.L."/>
            <person name="Mcevoy S.L."/>
        </authorList>
    </citation>
    <scope>NUCLEOTIDE SEQUENCE</scope>
    <source>
        <strain evidence="1">91603</strain>
        <tissue evidence="1">Leaf</tissue>
    </source>
</reference>
<evidence type="ECO:0000313" key="1">
    <source>
        <dbReference type="EMBL" id="KAI9156289.1"/>
    </source>
</evidence>
<accession>A0AAD5IBH5</accession>
<proteinExistence type="predicted"/>
<dbReference type="PANTHER" id="PTHR33103:SF114">
    <property type="entry name" value="DUF674 DOMAIN-CONTAINING PROTEIN"/>
    <property type="match status" value="1"/>
</dbReference>
<dbReference type="AlphaFoldDB" id="A0AAD5IBH5"/>
<dbReference type="EMBL" id="JAJSOW010000107">
    <property type="protein sequence ID" value="KAI9156289.1"/>
    <property type="molecule type" value="Genomic_DNA"/>
</dbReference>
<organism evidence="1 2">
    <name type="scientific">Acer negundo</name>
    <name type="common">Box elder</name>
    <dbReference type="NCBI Taxonomy" id="4023"/>
    <lineage>
        <taxon>Eukaryota</taxon>
        <taxon>Viridiplantae</taxon>
        <taxon>Streptophyta</taxon>
        <taxon>Embryophyta</taxon>
        <taxon>Tracheophyta</taxon>
        <taxon>Spermatophyta</taxon>
        <taxon>Magnoliopsida</taxon>
        <taxon>eudicotyledons</taxon>
        <taxon>Gunneridae</taxon>
        <taxon>Pentapetalae</taxon>
        <taxon>rosids</taxon>
        <taxon>malvids</taxon>
        <taxon>Sapindales</taxon>
        <taxon>Sapindaceae</taxon>
        <taxon>Hippocastanoideae</taxon>
        <taxon>Acereae</taxon>
        <taxon>Acer</taxon>
    </lineage>
</organism>
<gene>
    <name evidence="1" type="ORF">LWI28_003837</name>
</gene>
<dbReference type="Pfam" id="PF05056">
    <property type="entry name" value="DUF674"/>
    <property type="match status" value="1"/>
</dbReference>
<dbReference type="InterPro" id="IPR007750">
    <property type="entry name" value="DUF674"/>
</dbReference>
<reference evidence="1" key="1">
    <citation type="journal article" date="2022" name="Plant J.">
        <title>Strategies of tolerance reflected in two North American maple genomes.</title>
        <authorList>
            <person name="McEvoy S.L."/>
            <person name="Sezen U.U."/>
            <person name="Trouern-Trend A."/>
            <person name="McMahon S.M."/>
            <person name="Schaberg P.G."/>
            <person name="Yang J."/>
            <person name="Wegrzyn J.L."/>
            <person name="Swenson N.G."/>
        </authorList>
    </citation>
    <scope>NUCLEOTIDE SEQUENCE</scope>
    <source>
        <strain evidence="1">91603</strain>
    </source>
</reference>
<dbReference type="Proteomes" id="UP001064489">
    <property type="component" value="Chromosome 12"/>
</dbReference>
<keyword evidence="2" id="KW-1185">Reference proteome</keyword>
<name>A0AAD5IBH5_ACENE</name>